<reference evidence="2" key="1">
    <citation type="submission" date="2022-03" db="EMBL/GenBank/DDBJ databases">
        <authorList>
            <person name="Alioto T."/>
            <person name="Alioto T."/>
            <person name="Gomez Garrido J."/>
        </authorList>
    </citation>
    <scope>NUCLEOTIDE SEQUENCE</scope>
</reference>
<protein>
    <submittedName>
        <fullName evidence="2">Uncharacterized protein</fullName>
    </submittedName>
</protein>
<feature type="region of interest" description="Disordered" evidence="1">
    <location>
        <begin position="38"/>
        <end position="109"/>
    </location>
</feature>
<evidence type="ECO:0000256" key="1">
    <source>
        <dbReference type="SAM" id="MobiDB-lite"/>
    </source>
</evidence>
<proteinExistence type="predicted"/>
<gene>
    <name evidence="2" type="ORF">PECUL_23A019108</name>
</gene>
<organism evidence="2 3">
    <name type="scientific">Pelobates cultripes</name>
    <name type="common">Western spadefoot toad</name>
    <dbReference type="NCBI Taxonomy" id="61616"/>
    <lineage>
        <taxon>Eukaryota</taxon>
        <taxon>Metazoa</taxon>
        <taxon>Chordata</taxon>
        <taxon>Craniata</taxon>
        <taxon>Vertebrata</taxon>
        <taxon>Euteleostomi</taxon>
        <taxon>Amphibia</taxon>
        <taxon>Batrachia</taxon>
        <taxon>Anura</taxon>
        <taxon>Pelobatoidea</taxon>
        <taxon>Pelobatidae</taxon>
        <taxon>Pelobates</taxon>
    </lineage>
</organism>
<evidence type="ECO:0000313" key="2">
    <source>
        <dbReference type="EMBL" id="CAH2315801.1"/>
    </source>
</evidence>
<keyword evidence="3" id="KW-1185">Reference proteome</keyword>
<name>A0AAD1WNJ6_PELCU</name>
<dbReference type="EMBL" id="OW240920">
    <property type="protein sequence ID" value="CAH2315801.1"/>
    <property type="molecule type" value="Genomic_DNA"/>
</dbReference>
<accession>A0AAD1WNJ6</accession>
<dbReference type="AlphaFoldDB" id="A0AAD1WNJ6"/>
<dbReference type="Proteomes" id="UP001295444">
    <property type="component" value="Chromosome 09"/>
</dbReference>
<evidence type="ECO:0000313" key="3">
    <source>
        <dbReference type="Proteomes" id="UP001295444"/>
    </source>
</evidence>
<sequence length="178" mass="19908">MQATIPMGTYPLRVQSVQPGWEPRKTAYTAVKQAPKWWNCARRPPSGSQHKAARKKEPQRGTKLQTRVGPATPSRSPAAGQWCSEASQAAGVTHHPTMAQRSRRPKVKRRVGDPIKRNMNTMHHKPSKSLLPQAKLRQTSNTFPEFHFNLTCSHSSGMMGLTPGLSWQNLVWLQRGIG</sequence>